<dbReference type="Proteomes" id="UP000326178">
    <property type="component" value="Chromosome"/>
</dbReference>
<dbReference type="Gene3D" id="3.40.228.10">
    <property type="entry name" value="Dimethylsulfoxide Reductase, domain 2"/>
    <property type="match status" value="2"/>
</dbReference>
<dbReference type="GO" id="GO:0016491">
    <property type="term" value="F:oxidoreductase activity"/>
    <property type="evidence" value="ECO:0007669"/>
    <property type="project" value="UniProtKB-KW"/>
</dbReference>
<comment type="cofactor">
    <cofactor evidence="1">
        <name>[4Fe-4S] cluster</name>
        <dbReference type="ChEBI" id="CHEBI:49883"/>
    </cofactor>
</comment>
<comment type="subcellular location">
    <subcellularLocation>
        <location evidence="2">Cell envelope</location>
    </subcellularLocation>
</comment>
<dbReference type="KEGG" id="snk:CP967_32510"/>
<keyword evidence="8" id="KW-0411">Iron-sulfur</keyword>
<evidence type="ECO:0000313" key="11">
    <source>
        <dbReference type="EMBL" id="QEU76067.1"/>
    </source>
</evidence>
<keyword evidence="5" id="KW-0479">Metal-binding</keyword>
<dbReference type="Pfam" id="PF04879">
    <property type="entry name" value="Molybdop_Fe4S4"/>
    <property type="match status" value="1"/>
</dbReference>
<evidence type="ECO:0000256" key="2">
    <source>
        <dbReference type="ARBA" id="ARBA00004196"/>
    </source>
</evidence>
<keyword evidence="6" id="KW-0560">Oxidoreductase</keyword>
<dbReference type="SUPFAM" id="SSF53706">
    <property type="entry name" value="Formate dehydrogenase/DMSO reductase, domains 1-3"/>
    <property type="match status" value="1"/>
</dbReference>
<feature type="region of interest" description="Disordered" evidence="9">
    <location>
        <begin position="344"/>
        <end position="387"/>
    </location>
</feature>
<dbReference type="InterPro" id="IPR009010">
    <property type="entry name" value="Asp_de-COase-like_dom_sf"/>
</dbReference>
<dbReference type="GO" id="GO:0009061">
    <property type="term" value="P:anaerobic respiration"/>
    <property type="evidence" value="ECO:0007669"/>
    <property type="project" value="TreeGrafter"/>
</dbReference>
<reference evidence="11 12" key="1">
    <citation type="submission" date="2017-09" db="EMBL/GenBank/DDBJ databases">
        <authorList>
            <person name="Lee N."/>
            <person name="Cho B.-K."/>
        </authorList>
    </citation>
    <scope>NUCLEOTIDE SEQUENCE [LARGE SCALE GENOMIC DNA]</scope>
    <source>
        <strain evidence="11 12">ATCC 12769</strain>
    </source>
</reference>
<accession>A0A5J6FJR4</accession>
<gene>
    <name evidence="11" type="ORF">CP967_32510</name>
</gene>
<keyword evidence="12" id="KW-1185">Reference proteome</keyword>
<evidence type="ECO:0000256" key="7">
    <source>
        <dbReference type="ARBA" id="ARBA00023004"/>
    </source>
</evidence>
<dbReference type="CDD" id="cd02792">
    <property type="entry name" value="MopB_CT_Formate-Dh-Na-like"/>
    <property type="match status" value="1"/>
</dbReference>
<dbReference type="Pfam" id="PF01568">
    <property type="entry name" value="Molydop_binding"/>
    <property type="match status" value="1"/>
</dbReference>
<evidence type="ECO:0000259" key="10">
    <source>
        <dbReference type="PROSITE" id="PS51669"/>
    </source>
</evidence>
<dbReference type="SMART" id="SM00926">
    <property type="entry name" value="Molybdop_Fe4S4"/>
    <property type="match status" value="1"/>
</dbReference>
<organism evidence="11 12">
    <name type="scientific">Streptomyces nitrosporeus</name>
    <dbReference type="NCBI Taxonomy" id="28894"/>
    <lineage>
        <taxon>Bacteria</taxon>
        <taxon>Bacillati</taxon>
        <taxon>Actinomycetota</taxon>
        <taxon>Actinomycetes</taxon>
        <taxon>Kitasatosporales</taxon>
        <taxon>Streptomycetaceae</taxon>
        <taxon>Streptomyces</taxon>
    </lineage>
</organism>
<evidence type="ECO:0000256" key="4">
    <source>
        <dbReference type="ARBA" id="ARBA00022485"/>
    </source>
</evidence>
<dbReference type="RefSeq" id="WP_150491383.1">
    <property type="nucleotide sequence ID" value="NZ_BMUV01000012.1"/>
</dbReference>
<feature type="region of interest" description="Disordered" evidence="9">
    <location>
        <begin position="903"/>
        <end position="925"/>
    </location>
</feature>
<keyword evidence="4" id="KW-0004">4Fe-4S</keyword>
<dbReference type="InterPro" id="IPR006963">
    <property type="entry name" value="Mopterin_OxRdtase_4Fe-4S_dom"/>
</dbReference>
<proteinExistence type="inferred from homology"/>
<evidence type="ECO:0000256" key="3">
    <source>
        <dbReference type="ARBA" id="ARBA00010312"/>
    </source>
</evidence>
<dbReference type="GO" id="GO:0043546">
    <property type="term" value="F:molybdopterin cofactor binding"/>
    <property type="evidence" value="ECO:0007669"/>
    <property type="project" value="InterPro"/>
</dbReference>
<feature type="region of interest" description="Disordered" evidence="9">
    <location>
        <begin position="1"/>
        <end position="35"/>
    </location>
</feature>
<dbReference type="InterPro" id="IPR048158">
    <property type="entry name" value="Formate_DH_Act"/>
</dbReference>
<dbReference type="EMBL" id="CP023702">
    <property type="protein sequence ID" value="QEU76067.1"/>
    <property type="molecule type" value="Genomic_DNA"/>
</dbReference>
<evidence type="ECO:0000313" key="12">
    <source>
        <dbReference type="Proteomes" id="UP000326178"/>
    </source>
</evidence>
<sequence length="1090" mass="120219">MGPHNPLGRWPAYRQLTGADPLGRGHAAMSPATRELRPRTATADRVVKSVCPYCAVGCGQQVYVKDDRVVQIEGDPDSPVSRGRLCPKGSATLQLTTGSARRHQVLYRRPYGTDWEPLDLETAMDMVADRVVETRRRTWQWEHEGVRTARTMGIASLGGATLDNEENYLIKKLFTGLGVVQVENQARVCHSSTVAGLGTSFGRGGATTFMQDLQHADCIVIQGSNFAEAHPVGFQWVMEAKARGARVIHVDPRFTRTSAVSDLFVPIRAGSDIAFLGGIINHVLTEEKDFRSYVLHYTNAANLVTDDFQDTEDLDGVFSGLDEERRHYDPETWQYRDSEVQAPAGDVDELYDRRTEDADEQDSIRSAAESETHGSGGPKAAAWPPRDETLQDPRCVYQILKRHYARYTPEMVERICGIGRETFLEVCDALTSNSGPDRTSAFAYAVGWTQHSTGSQCIRAASILQLLLGNIGRPGGGIQALRGHASIQGSSDIPTLFNLLPGYLPMPHAHAHENLDAFIRASRTGKGFWGNMRAYFISLLKAYYGDAATAGNDFCFDHLPRLTGSHGTYETVMAQLDGECKGYFLMGENPAVGSANARLQRMGMAQLEWLVVRDFSLIESATWWKDGPETGTGEMRTEDIGTEVFFFPAASHTEKSGSFTNTNRWLQWHHAAVEPEGDARSDLWFTYHLGRRVKERLAASTDPMDRAVQDLTWDYPLEGPLREPVAASVLAEINGHGPDGAPLSAYTELKDDGSTRCGCWIYCGVYADGVNQAARRKPHTEQDWVAAEWGWAWPANRRILYNRASAAPDGKPWSERKAYIWWDDTGKRWTGHDVPDFVPDRPPGHVPPPGAAGPDALRGDDPFIMQADGKGWLYAPAGLEDGPLPTHYEPQDSPFGNALYPSRSRSPVRQLHPREGNRYHPSGDEPGAGVYPYIVTTHRLTEHFTAGGMSRWSPYLSELQPEFFCEVSPQLAAERGLEHGGWATIVTARNAVEARVAVTRRITPLTVHGRTVHQIGLPFHWGPNGVSTGDAANELVAIALDPNGLIQEDKALTADIRPGRRPRGPALPALVAEYRRRAGVTETTGTQEAP</sequence>
<evidence type="ECO:0000256" key="5">
    <source>
        <dbReference type="ARBA" id="ARBA00022723"/>
    </source>
</evidence>
<dbReference type="GO" id="GO:0030151">
    <property type="term" value="F:molybdenum ion binding"/>
    <property type="evidence" value="ECO:0007669"/>
    <property type="project" value="TreeGrafter"/>
</dbReference>
<dbReference type="OrthoDB" id="9759518at2"/>
<evidence type="ECO:0000256" key="6">
    <source>
        <dbReference type="ARBA" id="ARBA00023002"/>
    </source>
</evidence>
<name>A0A5J6FJR4_9ACTN</name>
<dbReference type="Gene3D" id="3.40.50.740">
    <property type="match status" value="1"/>
</dbReference>
<dbReference type="InterPro" id="IPR006657">
    <property type="entry name" value="MoPterin_dinucl-bd_dom"/>
</dbReference>
<dbReference type="Gene3D" id="3.30.200.210">
    <property type="match status" value="1"/>
</dbReference>
<evidence type="ECO:0000256" key="9">
    <source>
        <dbReference type="SAM" id="MobiDB-lite"/>
    </source>
</evidence>
<dbReference type="GO" id="GO:0009055">
    <property type="term" value="F:electron transfer activity"/>
    <property type="evidence" value="ECO:0007669"/>
    <property type="project" value="TreeGrafter"/>
</dbReference>
<feature type="compositionally biased region" description="Basic and acidic residues" evidence="9">
    <location>
        <begin position="912"/>
        <end position="923"/>
    </location>
</feature>
<dbReference type="PANTHER" id="PTHR43598">
    <property type="entry name" value="TUNGSTEN-CONTAINING FORMYLMETHANOFURAN DEHYDROGENASE 2 SUBUNIT B"/>
    <property type="match status" value="1"/>
</dbReference>
<feature type="domain" description="4Fe-4S Mo/W bis-MGD-type" evidence="10">
    <location>
        <begin position="44"/>
        <end position="100"/>
    </location>
</feature>
<dbReference type="AlphaFoldDB" id="A0A5J6FJR4"/>
<dbReference type="PROSITE" id="PS51669">
    <property type="entry name" value="4FE4S_MOW_BIS_MGD"/>
    <property type="match status" value="1"/>
</dbReference>
<dbReference type="Gene3D" id="2.40.40.20">
    <property type="match status" value="1"/>
</dbReference>
<evidence type="ECO:0000256" key="8">
    <source>
        <dbReference type="ARBA" id="ARBA00023014"/>
    </source>
</evidence>
<dbReference type="NCBIfam" id="NF041513">
    <property type="entry name" value="formate_DH_Act"/>
    <property type="match status" value="1"/>
</dbReference>
<dbReference type="InterPro" id="IPR006656">
    <property type="entry name" value="Mopterin_OxRdtase"/>
</dbReference>
<dbReference type="PANTHER" id="PTHR43598:SF1">
    <property type="entry name" value="FORMATE DEHYDROGENASE-O MAJOR SUBUNIT"/>
    <property type="match status" value="1"/>
</dbReference>
<dbReference type="SUPFAM" id="SSF50692">
    <property type="entry name" value="ADC-like"/>
    <property type="match status" value="1"/>
</dbReference>
<evidence type="ECO:0000256" key="1">
    <source>
        <dbReference type="ARBA" id="ARBA00001966"/>
    </source>
</evidence>
<dbReference type="GO" id="GO:0051539">
    <property type="term" value="F:4 iron, 4 sulfur cluster binding"/>
    <property type="evidence" value="ECO:0007669"/>
    <property type="project" value="UniProtKB-KW"/>
</dbReference>
<dbReference type="Pfam" id="PF00384">
    <property type="entry name" value="Molybdopterin"/>
    <property type="match status" value="2"/>
</dbReference>
<keyword evidence="7" id="KW-0408">Iron</keyword>
<comment type="similarity">
    <text evidence="3">Belongs to the prokaryotic molybdopterin-containing oxidoreductase family.</text>
</comment>
<dbReference type="GO" id="GO:0030313">
    <property type="term" value="C:cell envelope"/>
    <property type="evidence" value="ECO:0007669"/>
    <property type="project" value="UniProtKB-SubCell"/>
</dbReference>
<protein>
    <submittedName>
        <fullName evidence="11">Formate dehydrogenase</fullName>
    </submittedName>
</protein>